<reference evidence="2 3" key="1">
    <citation type="submission" date="2017-09" db="EMBL/GenBank/DDBJ databases">
        <authorList>
            <person name="Ehlers B."/>
            <person name="Leendertz F.H."/>
        </authorList>
    </citation>
    <scope>NUCLEOTIDE SEQUENCE [LARGE SCALE GENOMIC DNA]</scope>
</reference>
<protein>
    <submittedName>
        <fullName evidence="2">Uncharacterized protein</fullName>
    </submittedName>
</protein>
<name>A0A2H4P6M6_9CAUD</name>
<proteinExistence type="predicted"/>
<dbReference type="EMBL" id="MG018926">
    <property type="protein sequence ID" value="ATW57852.1"/>
    <property type="molecule type" value="Genomic_DNA"/>
</dbReference>
<keyword evidence="3" id="KW-1185">Reference proteome</keyword>
<sequence length="107" mass="11873">MKRGINDGLSRSERNIGRLITFGVVALVVAIVALVPFGVYLAYKDSQRWAEFSLAHHCVAVDKEPDQMVLTPITTVGPNGTVSITYMPTMTPGRTGYACDDHRTYWR</sequence>
<accession>A0A2H4P6M6</accession>
<gene>
    <name evidence="2" type="ORF">CNR33_00006</name>
</gene>
<evidence type="ECO:0000313" key="2">
    <source>
        <dbReference type="EMBL" id="ATW57852.1"/>
    </source>
</evidence>
<evidence type="ECO:0000313" key="3">
    <source>
        <dbReference type="Proteomes" id="UP000241090"/>
    </source>
</evidence>
<keyword evidence="1" id="KW-0472">Membrane</keyword>
<evidence type="ECO:0000256" key="1">
    <source>
        <dbReference type="SAM" id="Phobius"/>
    </source>
</evidence>
<organism evidence="2 3">
    <name type="scientific">Pseudomonas phage tabernarius</name>
    <dbReference type="NCBI Taxonomy" id="2048978"/>
    <lineage>
        <taxon>Viruses</taxon>
        <taxon>Duplodnaviria</taxon>
        <taxon>Heunggongvirae</taxon>
        <taxon>Uroviricota</taxon>
        <taxon>Caudoviricetes</taxon>
        <taxon>Lindbergviridae</taxon>
        <taxon>Tabernariusvirus</taxon>
        <taxon>Tabernariusvirus tabernarius</taxon>
    </lineage>
</organism>
<keyword evidence="1" id="KW-1133">Transmembrane helix</keyword>
<keyword evidence="1" id="KW-0812">Transmembrane</keyword>
<feature type="transmembrane region" description="Helical" evidence="1">
    <location>
        <begin position="20"/>
        <end position="43"/>
    </location>
</feature>
<dbReference type="Proteomes" id="UP000241090">
    <property type="component" value="Segment"/>
</dbReference>